<sequence>MKRFWQGFLLGIVTSVAVPLLVIAAGFINFAATSGPSSAEAAFAEFAIERSMAWRVPNTINPYAADTKAITSGFHHYADTCLACHGAPGVPPKEFAKGLNPPAPDLTKTLNERSDNELFWIVKNGIRMTGMPALDLTHTDDDIWKIVSFVRELPNLSEEQQSQLRETLGSGHEHSGTDRNSEPQGHHVDSIDHAH</sequence>
<organism evidence="7 8">
    <name type="scientific">Stieleria magnilauensis</name>
    <dbReference type="NCBI Taxonomy" id="2527963"/>
    <lineage>
        <taxon>Bacteria</taxon>
        <taxon>Pseudomonadati</taxon>
        <taxon>Planctomycetota</taxon>
        <taxon>Planctomycetia</taxon>
        <taxon>Pirellulales</taxon>
        <taxon>Pirellulaceae</taxon>
        <taxon>Stieleria</taxon>
    </lineage>
</organism>
<keyword evidence="3 4" id="KW-0408">Iron</keyword>
<accession>A0ABX5XTS7</accession>
<dbReference type="EMBL" id="CP036432">
    <property type="protein sequence ID" value="QDV85428.1"/>
    <property type="molecule type" value="Genomic_DNA"/>
</dbReference>
<dbReference type="Gene3D" id="1.10.760.10">
    <property type="entry name" value="Cytochrome c-like domain"/>
    <property type="match status" value="1"/>
</dbReference>
<evidence type="ECO:0000256" key="5">
    <source>
        <dbReference type="SAM" id="MobiDB-lite"/>
    </source>
</evidence>
<dbReference type="PROSITE" id="PS51007">
    <property type="entry name" value="CYTC"/>
    <property type="match status" value="1"/>
</dbReference>
<evidence type="ECO:0000256" key="4">
    <source>
        <dbReference type="PROSITE-ProRule" id="PRU00433"/>
    </source>
</evidence>
<keyword evidence="2 4" id="KW-0479">Metal-binding</keyword>
<feature type="region of interest" description="Disordered" evidence="5">
    <location>
        <begin position="158"/>
        <end position="195"/>
    </location>
</feature>
<evidence type="ECO:0000259" key="6">
    <source>
        <dbReference type="PROSITE" id="PS51007"/>
    </source>
</evidence>
<gene>
    <name evidence="7" type="ORF">TBK1r_44090</name>
</gene>
<dbReference type="SUPFAM" id="SSF46626">
    <property type="entry name" value="Cytochrome c"/>
    <property type="match status" value="1"/>
</dbReference>
<evidence type="ECO:0000256" key="3">
    <source>
        <dbReference type="ARBA" id="ARBA00023004"/>
    </source>
</evidence>
<keyword evidence="1 4" id="KW-0349">Heme</keyword>
<feature type="compositionally biased region" description="Basic and acidic residues" evidence="5">
    <location>
        <begin position="171"/>
        <end position="195"/>
    </location>
</feature>
<dbReference type="InterPro" id="IPR009056">
    <property type="entry name" value="Cyt_c-like_dom"/>
</dbReference>
<evidence type="ECO:0000313" key="8">
    <source>
        <dbReference type="Proteomes" id="UP000318081"/>
    </source>
</evidence>
<name>A0ABX5XTS7_9BACT</name>
<protein>
    <recommendedName>
        <fullName evidence="6">Cytochrome c domain-containing protein</fullName>
    </recommendedName>
</protein>
<evidence type="ECO:0000256" key="2">
    <source>
        <dbReference type="ARBA" id="ARBA00022723"/>
    </source>
</evidence>
<dbReference type="InterPro" id="IPR036909">
    <property type="entry name" value="Cyt_c-like_dom_sf"/>
</dbReference>
<proteinExistence type="predicted"/>
<evidence type="ECO:0000256" key="1">
    <source>
        <dbReference type="ARBA" id="ARBA00022617"/>
    </source>
</evidence>
<dbReference type="Proteomes" id="UP000318081">
    <property type="component" value="Chromosome"/>
</dbReference>
<feature type="domain" description="Cytochrome c" evidence="6">
    <location>
        <begin position="65"/>
        <end position="154"/>
    </location>
</feature>
<keyword evidence="8" id="KW-1185">Reference proteome</keyword>
<evidence type="ECO:0000313" key="7">
    <source>
        <dbReference type="EMBL" id="QDV85428.1"/>
    </source>
</evidence>
<reference evidence="7 8" key="1">
    <citation type="submission" date="2019-02" db="EMBL/GenBank/DDBJ databases">
        <title>Deep-cultivation of Planctomycetes and their phenomic and genomic characterization uncovers novel biology.</title>
        <authorList>
            <person name="Wiegand S."/>
            <person name="Jogler M."/>
            <person name="Boedeker C."/>
            <person name="Pinto D."/>
            <person name="Vollmers J."/>
            <person name="Rivas-Marin E."/>
            <person name="Kohn T."/>
            <person name="Peeters S.H."/>
            <person name="Heuer A."/>
            <person name="Rast P."/>
            <person name="Oberbeckmann S."/>
            <person name="Bunk B."/>
            <person name="Jeske O."/>
            <person name="Meyerdierks A."/>
            <person name="Storesund J.E."/>
            <person name="Kallscheuer N."/>
            <person name="Luecker S."/>
            <person name="Lage O.M."/>
            <person name="Pohl T."/>
            <person name="Merkel B.J."/>
            <person name="Hornburger P."/>
            <person name="Mueller R.-W."/>
            <person name="Bruemmer F."/>
            <person name="Labrenz M."/>
            <person name="Spormann A.M."/>
            <person name="Op den Camp H."/>
            <person name="Overmann J."/>
            <person name="Amann R."/>
            <person name="Jetten M.S.M."/>
            <person name="Mascher T."/>
            <person name="Medema M.H."/>
            <person name="Devos D.P."/>
            <person name="Kaster A.-K."/>
            <person name="Ovreas L."/>
            <person name="Rohde M."/>
            <person name="Galperin M.Y."/>
            <person name="Jogler C."/>
        </authorList>
    </citation>
    <scope>NUCLEOTIDE SEQUENCE [LARGE SCALE GENOMIC DNA]</scope>
    <source>
        <strain evidence="7 8">TBK1r</strain>
    </source>
</reference>
<dbReference type="RefSeq" id="WP_145215043.1">
    <property type="nucleotide sequence ID" value="NZ_CP036432.1"/>
</dbReference>
<dbReference type="Pfam" id="PF13442">
    <property type="entry name" value="Cytochrome_CBB3"/>
    <property type="match status" value="1"/>
</dbReference>